<accession>A0A426ZJN6</accession>
<evidence type="ECO:0000313" key="3">
    <source>
        <dbReference type="Proteomes" id="UP000287651"/>
    </source>
</evidence>
<dbReference type="PANTHER" id="PTHR34133">
    <property type="entry name" value="OS07G0633000 PROTEIN"/>
    <property type="match status" value="1"/>
</dbReference>
<protein>
    <submittedName>
        <fullName evidence="2">Uncharacterized protein</fullName>
    </submittedName>
</protein>
<feature type="region of interest" description="Disordered" evidence="1">
    <location>
        <begin position="67"/>
        <end position="95"/>
    </location>
</feature>
<dbReference type="Pfam" id="PF09366">
    <property type="entry name" value="DUF1997"/>
    <property type="match status" value="1"/>
</dbReference>
<name>A0A426ZJN6_ENSVE</name>
<comment type="caution">
    <text evidence="2">The sequence shown here is derived from an EMBL/GenBank/DDBJ whole genome shotgun (WGS) entry which is preliminary data.</text>
</comment>
<dbReference type="InterPro" id="IPR018971">
    <property type="entry name" value="DUF1997"/>
</dbReference>
<organism evidence="2 3">
    <name type="scientific">Ensete ventricosum</name>
    <name type="common">Abyssinian banana</name>
    <name type="synonym">Musa ensete</name>
    <dbReference type="NCBI Taxonomy" id="4639"/>
    <lineage>
        <taxon>Eukaryota</taxon>
        <taxon>Viridiplantae</taxon>
        <taxon>Streptophyta</taxon>
        <taxon>Embryophyta</taxon>
        <taxon>Tracheophyta</taxon>
        <taxon>Spermatophyta</taxon>
        <taxon>Magnoliopsida</taxon>
        <taxon>Liliopsida</taxon>
        <taxon>Zingiberales</taxon>
        <taxon>Musaceae</taxon>
        <taxon>Ensete</taxon>
    </lineage>
</organism>
<proteinExistence type="predicted"/>
<feature type="compositionally biased region" description="Basic residues" evidence="1">
    <location>
        <begin position="73"/>
        <end position="83"/>
    </location>
</feature>
<dbReference type="AlphaFoldDB" id="A0A426ZJN6"/>
<dbReference type="PANTHER" id="PTHR34133:SF8">
    <property type="entry name" value="OS07G0633000 PROTEIN"/>
    <property type="match status" value="1"/>
</dbReference>
<evidence type="ECO:0000313" key="2">
    <source>
        <dbReference type="EMBL" id="RRT64124.1"/>
    </source>
</evidence>
<gene>
    <name evidence="2" type="ORF">B296_00042124</name>
</gene>
<evidence type="ECO:0000256" key="1">
    <source>
        <dbReference type="SAM" id="MobiDB-lite"/>
    </source>
</evidence>
<dbReference type="EMBL" id="AMZH03006317">
    <property type="protein sequence ID" value="RRT64124.1"/>
    <property type="molecule type" value="Genomic_DNA"/>
</dbReference>
<dbReference type="Proteomes" id="UP000287651">
    <property type="component" value="Unassembled WGS sequence"/>
</dbReference>
<reference evidence="2 3" key="1">
    <citation type="journal article" date="2014" name="Agronomy (Basel)">
        <title>A Draft Genome Sequence for Ensete ventricosum, the Drought-Tolerant Tree Against Hunger.</title>
        <authorList>
            <person name="Harrison J."/>
            <person name="Moore K.A."/>
            <person name="Paszkiewicz K."/>
            <person name="Jones T."/>
            <person name="Grant M."/>
            <person name="Ambacheew D."/>
            <person name="Muzemil S."/>
            <person name="Studholme D.J."/>
        </authorList>
    </citation>
    <scope>NUCLEOTIDE SEQUENCE [LARGE SCALE GENOMIC DNA]</scope>
</reference>
<sequence length="329" mass="35485">MVEVAAAAAAAAGSCSLSRLPLVHGGGKAAAQTCASAPIGPYDICYCFKAAAGSRRDAATWRWPKRKEEMASTKKHRLHHRSRAPTAARSSANDANISGFDSRPGIVTFSSNISTDIPLHEPPGAGISFSVSVPFHLCFRPSAPTAITGSSQEEWRIQMLPIQFLFASVNPVVVMQLRHKSSGEDYPAGVPGHATSVLELQAVISSITRWELHGLQGIQMPPHFALSVHGVLYPDRSSSSSSRRLKGHLEMGISMILPPVLQLVPEDVLKSIADTVRSTTAKPVLWRLLKTMKHEVDGGLISDYAKFRREKLKKHAQTPATSSELRGSS</sequence>